<dbReference type="SMART" id="SM00422">
    <property type="entry name" value="HTH_MERR"/>
    <property type="match status" value="1"/>
</dbReference>
<evidence type="ECO:0000313" key="6">
    <source>
        <dbReference type="EMBL" id="MBC5737260.1"/>
    </source>
</evidence>
<name>A0A8J6JLZ8_9FIRM</name>
<dbReference type="PRINTS" id="PR00040">
    <property type="entry name" value="HTHMERR"/>
</dbReference>
<evidence type="ECO:0000256" key="1">
    <source>
        <dbReference type="ARBA" id="ARBA00023015"/>
    </source>
</evidence>
<dbReference type="RefSeq" id="WP_173023820.1">
    <property type="nucleotide sequence ID" value="NZ_JACOPQ010000006.1"/>
</dbReference>
<dbReference type="SUPFAM" id="SSF46955">
    <property type="entry name" value="Putative DNA-binding domain"/>
    <property type="match status" value="1"/>
</dbReference>
<dbReference type="PANTHER" id="PTHR30204">
    <property type="entry name" value="REDOX-CYCLING DRUG-SENSING TRANSCRIPTIONAL ACTIVATOR SOXR"/>
    <property type="match status" value="1"/>
</dbReference>
<dbReference type="InterPro" id="IPR000551">
    <property type="entry name" value="MerR-type_HTH_dom"/>
</dbReference>
<dbReference type="InterPro" id="IPR047057">
    <property type="entry name" value="MerR_fam"/>
</dbReference>
<comment type="caution">
    <text evidence="6">The sequence shown here is derived from an EMBL/GenBank/DDBJ whole genome shotgun (WGS) entry which is preliminary data.</text>
</comment>
<feature type="transmembrane region" description="Helical" evidence="4">
    <location>
        <begin position="142"/>
        <end position="167"/>
    </location>
</feature>
<dbReference type="CDD" id="cd00592">
    <property type="entry name" value="HTH_MerR-like"/>
    <property type="match status" value="1"/>
</dbReference>
<gene>
    <name evidence="6" type="ORF">H8S62_09585</name>
</gene>
<keyword evidence="4" id="KW-0812">Transmembrane</keyword>
<dbReference type="PROSITE" id="PS50937">
    <property type="entry name" value="HTH_MERR_2"/>
    <property type="match status" value="1"/>
</dbReference>
<keyword evidence="4" id="KW-1133">Transmembrane helix</keyword>
<dbReference type="Proteomes" id="UP000607645">
    <property type="component" value="Unassembled WGS sequence"/>
</dbReference>
<feature type="domain" description="HTH merR-type" evidence="5">
    <location>
        <begin position="1"/>
        <end position="69"/>
    </location>
</feature>
<dbReference type="PANTHER" id="PTHR30204:SF94">
    <property type="entry name" value="HEAVY METAL-DEPENDENT TRANSCRIPTIONAL REGULATOR HI_0293-RELATED"/>
    <property type="match status" value="1"/>
</dbReference>
<proteinExistence type="predicted"/>
<dbReference type="Gene3D" id="1.10.1660.10">
    <property type="match status" value="1"/>
</dbReference>
<dbReference type="Pfam" id="PF13411">
    <property type="entry name" value="MerR_1"/>
    <property type="match status" value="1"/>
</dbReference>
<dbReference type="AlphaFoldDB" id="A0A8J6JLZ8"/>
<evidence type="ECO:0000256" key="3">
    <source>
        <dbReference type="ARBA" id="ARBA00023163"/>
    </source>
</evidence>
<evidence type="ECO:0000259" key="5">
    <source>
        <dbReference type="PROSITE" id="PS50937"/>
    </source>
</evidence>
<sequence>MKINEVEELVGVTKRNIRYYEKEGLLSPGRNSDNGYRDYTEADVAELKKIKLLRKLDVPMEEIRRMQSGALTLTDGLRRHVITLERQRANLTTMQALCAKVVESGEQLAGLDTDRYLSDMAQMEQEGTRFVNIKKRDTITRYVGPLAAALCFIALMGGVIALLVWAFTTDPADAPPLPLVVFFVAIPAVVIVGVLIALLQRFKQIKGGEEDAASQY</sequence>
<keyword evidence="7" id="KW-1185">Reference proteome</keyword>
<keyword evidence="2" id="KW-0238">DNA-binding</keyword>
<evidence type="ECO:0000313" key="7">
    <source>
        <dbReference type="Proteomes" id="UP000607645"/>
    </source>
</evidence>
<dbReference type="GO" id="GO:0003677">
    <property type="term" value="F:DNA binding"/>
    <property type="evidence" value="ECO:0007669"/>
    <property type="project" value="UniProtKB-KW"/>
</dbReference>
<evidence type="ECO:0000256" key="4">
    <source>
        <dbReference type="SAM" id="Phobius"/>
    </source>
</evidence>
<dbReference type="EMBL" id="JACOPQ010000006">
    <property type="protein sequence ID" value="MBC5737260.1"/>
    <property type="molecule type" value="Genomic_DNA"/>
</dbReference>
<dbReference type="GO" id="GO:0003700">
    <property type="term" value="F:DNA-binding transcription factor activity"/>
    <property type="evidence" value="ECO:0007669"/>
    <property type="project" value="InterPro"/>
</dbReference>
<reference evidence="6" key="1">
    <citation type="submission" date="2020-08" db="EMBL/GenBank/DDBJ databases">
        <title>Genome public.</title>
        <authorList>
            <person name="Liu C."/>
            <person name="Sun Q."/>
        </authorList>
    </citation>
    <scope>NUCLEOTIDE SEQUENCE</scope>
    <source>
        <strain evidence="6">NSJ-52</strain>
    </source>
</reference>
<dbReference type="InterPro" id="IPR009061">
    <property type="entry name" value="DNA-bd_dom_put_sf"/>
</dbReference>
<protein>
    <submittedName>
        <fullName evidence="6">MerR family transcriptional regulator</fullName>
    </submittedName>
</protein>
<feature type="transmembrane region" description="Helical" evidence="4">
    <location>
        <begin position="179"/>
        <end position="199"/>
    </location>
</feature>
<keyword evidence="1" id="KW-0805">Transcription regulation</keyword>
<accession>A0A8J6JLZ8</accession>
<keyword evidence="4" id="KW-0472">Membrane</keyword>
<evidence type="ECO:0000256" key="2">
    <source>
        <dbReference type="ARBA" id="ARBA00023125"/>
    </source>
</evidence>
<organism evidence="6 7">
    <name type="scientific">Lawsonibacter faecis</name>
    <dbReference type="NCBI Taxonomy" id="2763052"/>
    <lineage>
        <taxon>Bacteria</taxon>
        <taxon>Bacillati</taxon>
        <taxon>Bacillota</taxon>
        <taxon>Clostridia</taxon>
        <taxon>Eubacteriales</taxon>
        <taxon>Oscillospiraceae</taxon>
        <taxon>Lawsonibacter</taxon>
    </lineage>
</organism>
<keyword evidence="3" id="KW-0804">Transcription</keyword>